<evidence type="ECO:0000313" key="5">
    <source>
        <dbReference type="Proteomes" id="UP000270487"/>
    </source>
</evidence>
<name>A0A448T0U7_SERFO</name>
<dbReference type="InterPro" id="IPR025827">
    <property type="entry name" value="Zn_ribbon_recom_dom"/>
</dbReference>
<dbReference type="EMBL" id="LR134492">
    <property type="protein sequence ID" value="VEI73701.1"/>
    <property type="molecule type" value="Genomic_DNA"/>
</dbReference>
<keyword evidence="1" id="KW-0238">DNA-binding</keyword>
<dbReference type="GO" id="GO:0003677">
    <property type="term" value="F:DNA binding"/>
    <property type="evidence" value="ECO:0007669"/>
    <property type="project" value="UniProtKB-KW"/>
</dbReference>
<keyword evidence="2" id="KW-0233">DNA recombination</keyword>
<dbReference type="Pfam" id="PF13408">
    <property type="entry name" value="Zn_ribbon_recom"/>
    <property type="match status" value="1"/>
</dbReference>
<protein>
    <submittedName>
        <fullName evidence="4">Recombinase</fullName>
    </submittedName>
</protein>
<accession>A0A448T0U7</accession>
<dbReference type="InterPro" id="IPR006119">
    <property type="entry name" value="Resolv_N"/>
</dbReference>
<dbReference type="InterPro" id="IPR050639">
    <property type="entry name" value="SSR_resolvase"/>
</dbReference>
<dbReference type="SUPFAM" id="SSF53041">
    <property type="entry name" value="Resolvase-like"/>
    <property type="match status" value="1"/>
</dbReference>
<evidence type="ECO:0000256" key="1">
    <source>
        <dbReference type="ARBA" id="ARBA00023125"/>
    </source>
</evidence>
<dbReference type="AlphaFoldDB" id="A0A448T0U7"/>
<dbReference type="SMART" id="SM00857">
    <property type="entry name" value="Resolvase"/>
    <property type="match status" value="1"/>
</dbReference>
<dbReference type="InterPro" id="IPR011109">
    <property type="entry name" value="DNA_bind_recombinase_dom"/>
</dbReference>
<dbReference type="Gene3D" id="3.40.50.1390">
    <property type="entry name" value="Resolvase, N-terminal catalytic domain"/>
    <property type="match status" value="1"/>
</dbReference>
<evidence type="ECO:0000313" key="4">
    <source>
        <dbReference type="EMBL" id="VEI73701.1"/>
    </source>
</evidence>
<gene>
    <name evidence="4" type="ORF">NCTC13193_04297</name>
</gene>
<sequence>MLLDYVKDNAVKLGLDPDNYEFIVDRGKSAFKGQHMENTSGLGKFFTRLVEGKIKPHSVLIVESLDRFSRQNPFLCMKYLSVLDEHKVELHDVDKKLIISRKVPNSLTFATMIAQRAYDESCLKSDRVKKGWNRRRTRAKDDGDYMIKNTPAWISVSDEKYVLNDNHKIVREIFDLYLTGIGSFTIAQMLNRQGKFISEFKWDTAKICRILRNVRCRGDYISNIIERDLDNDEVSISEITIPNLYPAIVSVHEFSEVQRRLDKHNFMGRIRGDSKKTVFNSLLKCSLCGAALALSTSGKYRYLKCFSAREKLGCIGTMMSYDAVEKAILTHIKNVDFEKIAKKQDITELDTIKGQVADLERYVKSFTDGFARLRDSGRTPTFEMMDQKAVAEEQLQQLRQVLLEKEGAVSISNINISSDIFDVKNIKERGALEIELCKVIEKIRIMNADGNLLAITISYFSNVLLHMLIINKKTGELLNQSSLEDIEGVTWLKSSFCDINLDTKEPVYYREPTEIDTLVMGLWGELMMKVASEMKSVQTNTD</sequence>
<dbReference type="PANTHER" id="PTHR30461">
    <property type="entry name" value="DNA-INVERTASE FROM LAMBDOID PROPHAGE"/>
    <property type="match status" value="1"/>
</dbReference>
<dbReference type="InterPro" id="IPR038109">
    <property type="entry name" value="DNA_bind_recomb_sf"/>
</dbReference>
<proteinExistence type="predicted"/>
<dbReference type="PANTHER" id="PTHR30461:SF2">
    <property type="entry name" value="SERINE RECOMBINASE PINE-RELATED"/>
    <property type="match status" value="1"/>
</dbReference>
<evidence type="ECO:0000256" key="2">
    <source>
        <dbReference type="ARBA" id="ARBA00023172"/>
    </source>
</evidence>
<dbReference type="CDD" id="cd00338">
    <property type="entry name" value="Ser_Recombinase"/>
    <property type="match status" value="1"/>
</dbReference>
<organism evidence="4 5">
    <name type="scientific">Serratia fonticola</name>
    <dbReference type="NCBI Taxonomy" id="47917"/>
    <lineage>
        <taxon>Bacteria</taxon>
        <taxon>Pseudomonadati</taxon>
        <taxon>Pseudomonadota</taxon>
        <taxon>Gammaproteobacteria</taxon>
        <taxon>Enterobacterales</taxon>
        <taxon>Yersiniaceae</taxon>
        <taxon>Serratia</taxon>
    </lineage>
</organism>
<dbReference type="Pfam" id="PF00239">
    <property type="entry name" value="Resolvase"/>
    <property type="match status" value="1"/>
</dbReference>
<dbReference type="Gene3D" id="3.90.1750.20">
    <property type="entry name" value="Putative Large Serine Recombinase, Chain B, Domain 2"/>
    <property type="match status" value="1"/>
</dbReference>
<dbReference type="GO" id="GO:0000150">
    <property type="term" value="F:DNA strand exchange activity"/>
    <property type="evidence" value="ECO:0007669"/>
    <property type="project" value="InterPro"/>
</dbReference>
<dbReference type="InterPro" id="IPR036162">
    <property type="entry name" value="Resolvase-like_N_sf"/>
</dbReference>
<reference evidence="4 5" key="1">
    <citation type="submission" date="2018-12" db="EMBL/GenBank/DDBJ databases">
        <authorList>
            <consortium name="Pathogen Informatics"/>
        </authorList>
    </citation>
    <scope>NUCLEOTIDE SEQUENCE [LARGE SCALE GENOMIC DNA]</scope>
    <source>
        <strain evidence="4 5">NCTC13193</strain>
    </source>
</reference>
<evidence type="ECO:0000259" key="3">
    <source>
        <dbReference type="PROSITE" id="PS51737"/>
    </source>
</evidence>
<dbReference type="PROSITE" id="PS51737">
    <property type="entry name" value="RECOMBINASE_DNA_BIND"/>
    <property type="match status" value="1"/>
</dbReference>
<feature type="domain" description="Recombinase" evidence="3">
    <location>
        <begin position="150"/>
        <end position="267"/>
    </location>
</feature>
<dbReference type="Pfam" id="PF07508">
    <property type="entry name" value="Recombinase"/>
    <property type="match status" value="1"/>
</dbReference>
<dbReference type="Proteomes" id="UP000270487">
    <property type="component" value="Chromosome"/>
</dbReference>